<organism evidence="3 4">
    <name type="scientific">Sulfurisphaera ohwakuensis</name>
    <dbReference type="NCBI Taxonomy" id="69656"/>
    <lineage>
        <taxon>Archaea</taxon>
        <taxon>Thermoproteota</taxon>
        <taxon>Thermoprotei</taxon>
        <taxon>Sulfolobales</taxon>
        <taxon>Sulfolobaceae</taxon>
        <taxon>Sulfurisphaera</taxon>
    </lineage>
</organism>
<evidence type="ECO:0000313" key="3">
    <source>
        <dbReference type="EMBL" id="QGR17682.1"/>
    </source>
</evidence>
<dbReference type="SUPFAM" id="SSF53448">
    <property type="entry name" value="Nucleotide-diphospho-sugar transferases"/>
    <property type="match status" value="1"/>
</dbReference>
<evidence type="ECO:0000313" key="4">
    <source>
        <dbReference type="Proteomes" id="UP000427373"/>
    </source>
</evidence>
<dbReference type="PANTHER" id="PTHR19136:SF81">
    <property type="entry name" value="MOLYBDENUM COFACTOR GUANYLYLTRANSFERASE"/>
    <property type="match status" value="1"/>
</dbReference>
<gene>
    <name evidence="3" type="ORF">D1869_11220</name>
</gene>
<reference evidence="3 4" key="1">
    <citation type="submission" date="2019-10" db="EMBL/GenBank/DDBJ databases">
        <title>Genome Sequences from Six Type Strain Members of the Archaeal Family Sulfolobaceae: Acidianus ambivalens, Acidianus infernus, Metallosphaera prunae, Stygiolobus azoricus, Sulfolobus metallicus, and Sulfurisphaera ohwakuensis.</title>
        <authorList>
            <person name="Counts J.A."/>
            <person name="Kelly R.M."/>
        </authorList>
    </citation>
    <scope>NUCLEOTIDE SEQUENCE [LARGE SCALE GENOMIC DNA]</scope>
    <source>
        <strain evidence="3 4">TA-1</strain>
    </source>
</reference>
<evidence type="ECO:0000259" key="2">
    <source>
        <dbReference type="Pfam" id="PF12804"/>
    </source>
</evidence>
<protein>
    <submittedName>
        <fullName evidence="3">NTP transferase domain-containing protein</fullName>
    </submittedName>
</protein>
<dbReference type="Pfam" id="PF12804">
    <property type="entry name" value="NTP_transf_3"/>
    <property type="match status" value="1"/>
</dbReference>
<dbReference type="Proteomes" id="UP000427373">
    <property type="component" value="Chromosome"/>
</dbReference>
<feature type="domain" description="MobA-like NTP transferase" evidence="2">
    <location>
        <begin position="26"/>
        <end position="147"/>
    </location>
</feature>
<proteinExistence type="predicted"/>
<dbReference type="InterPro" id="IPR029044">
    <property type="entry name" value="Nucleotide-diphossugar_trans"/>
</dbReference>
<accession>A0A650CIP4</accession>
<dbReference type="GO" id="GO:0016779">
    <property type="term" value="F:nucleotidyltransferase activity"/>
    <property type="evidence" value="ECO:0007669"/>
    <property type="project" value="TreeGrafter"/>
</dbReference>
<name>A0A650CIP4_SULOH</name>
<dbReference type="EMBL" id="CP045484">
    <property type="protein sequence ID" value="QGR17682.1"/>
    <property type="molecule type" value="Genomic_DNA"/>
</dbReference>
<keyword evidence="1 3" id="KW-0808">Transferase</keyword>
<dbReference type="Gene3D" id="3.90.550.10">
    <property type="entry name" value="Spore Coat Polysaccharide Biosynthesis Protein SpsA, Chain A"/>
    <property type="match status" value="1"/>
</dbReference>
<keyword evidence="4" id="KW-1185">Reference proteome</keyword>
<sequence length="214" mass="24743">MVLVTFQGERSIKEEKRLKFKNSFDVIILAGGESKRFGSDKCSYELDGKTFLERIADNFQNPIIVTHKKRNIFHGIQIIDTERKGPVKAIELALPYLTNNKVFITGCDFPFITYDLADFICSKDSEISIILEEEEQPLLACYSVKLLRKNIKSVSSLQHLLNFANTIYFIGTYELQLHGFSLFQLKNINSWMDFFKIPDKYTLSKYIIQGNQKC</sequence>
<dbReference type="OrthoDB" id="28434at2157"/>
<dbReference type="AlphaFoldDB" id="A0A650CIP4"/>
<evidence type="ECO:0000256" key="1">
    <source>
        <dbReference type="ARBA" id="ARBA00022679"/>
    </source>
</evidence>
<dbReference type="PANTHER" id="PTHR19136">
    <property type="entry name" value="MOLYBDENUM COFACTOR GUANYLYLTRANSFERASE"/>
    <property type="match status" value="1"/>
</dbReference>
<dbReference type="KEGG" id="soh:D1869_11220"/>
<dbReference type="InterPro" id="IPR025877">
    <property type="entry name" value="MobA-like_NTP_Trfase"/>
</dbReference>